<keyword evidence="1" id="KW-0472">Membrane</keyword>
<organism evidence="2 3">
    <name type="scientific">Skeletonema marinoi</name>
    <dbReference type="NCBI Taxonomy" id="267567"/>
    <lineage>
        <taxon>Eukaryota</taxon>
        <taxon>Sar</taxon>
        <taxon>Stramenopiles</taxon>
        <taxon>Ochrophyta</taxon>
        <taxon>Bacillariophyta</taxon>
        <taxon>Coscinodiscophyceae</taxon>
        <taxon>Thalassiosirophycidae</taxon>
        <taxon>Thalassiosirales</taxon>
        <taxon>Skeletonemataceae</taxon>
        <taxon>Skeletonema</taxon>
        <taxon>Skeletonema marinoi-dohrnii complex</taxon>
    </lineage>
</organism>
<dbReference type="Proteomes" id="UP001224775">
    <property type="component" value="Unassembled WGS sequence"/>
</dbReference>
<dbReference type="AlphaFoldDB" id="A0AAD8YKI7"/>
<evidence type="ECO:0000313" key="2">
    <source>
        <dbReference type="EMBL" id="KAK1747214.1"/>
    </source>
</evidence>
<keyword evidence="1" id="KW-0812">Transmembrane</keyword>
<gene>
    <name evidence="2" type="ORF">QTG54_002558</name>
</gene>
<proteinExistence type="predicted"/>
<feature type="transmembrane region" description="Helical" evidence="1">
    <location>
        <begin position="116"/>
        <end position="140"/>
    </location>
</feature>
<reference evidence="2" key="1">
    <citation type="submission" date="2023-06" db="EMBL/GenBank/DDBJ databases">
        <title>Survivors Of The Sea: Transcriptome response of Skeletonema marinoi to long-term dormancy.</title>
        <authorList>
            <person name="Pinder M.I.M."/>
            <person name="Kourtchenko O."/>
            <person name="Robertson E.K."/>
            <person name="Larsson T."/>
            <person name="Maumus F."/>
            <person name="Osuna-Cruz C.M."/>
            <person name="Vancaester E."/>
            <person name="Stenow R."/>
            <person name="Vandepoele K."/>
            <person name="Ploug H."/>
            <person name="Bruchert V."/>
            <person name="Godhe A."/>
            <person name="Topel M."/>
        </authorList>
    </citation>
    <scope>NUCLEOTIDE SEQUENCE</scope>
    <source>
        <strain evidence="2">R05AC</strain>
    </source>
</reference>
<evidence type="ECO:0000256" key="1">
    <source>
        <dbReference type="SAM" id="Phobius"/>
    </source>
</evidence>
<feature type="transmembrane region" description="Helical" evidence="1">
    <location>
        <begin position="173"/>
        <end position="196"/>
    </location>
</feature>
<protein>
    <submittedName>
        <fullName evidence="2">Uncharacterized protein</fullName>
    </submittedName>
</protein>
<sequence length="257" mass="28127">MSPRRSLLAGLWSLVGLLTTAGFVIAISFAIASQKYDPNYNNGNYYNNDDRDEDDRNRNNNGVITVTSRAMVFAAIWTAILSGILVIYGTVLLGVRMPFTGKYYSCCLGNVHRMTPLTLGSFAGSLLMFANLTLVCAILFGEFQIIPSFGERGDQNQNNEEYNNTSVVDDSSYAFSVLCIFFTGMYAAFAILIFYFSNSLLEESVADARGDTSVIGERSSSEMGQGVGYIGGNRFDVVGRKSYGGKAANNAHRHEVF</sequence>
<accession>A0AAD8YKI7</accession>
<keyword evidence="3" id="KW-1185">Reference proteome</keyword>
<comment type="caution">
    <text evidence="2">The sequence shown here is derived from an EMBL/GenBank/DDBJ whole genome shotgun (WGS) entry which is preliminary data.</text>
</comment>
<name>A0AAD8YKI7_9STRA</name>
<feature type="transmembrane region" description="Helical" evidence="1">
    <location>
        <begin position="70"/>
        <end position="95"/>
    </location>
</feature>
<dbReference type="EMBL" id="JATAAI010000003">
    <property type="protein sequence ID" value="KAK1747214.1"/>
    <property type="molecule type" value="Genomic_DNA"/>
</dbReference>
<evidence type="ECO:0000313" key="3">
    <source>
        <dbReference type="Proteomes" id="UP001224775"/>
    </source>
</evidence>
<keyword evidence="1" id="KW-1133">Transmembrane helix</keyword>